<dbReference type="EMBL" id="DXET01000103">
    <property type="protein sequence ID" value="HIX81235.1"/>
    <property type="molecule type" value="Genomic_DNA"/>
</dbReference>
<reference evidence="1" key="1">
    <citation type="journal article" date="2021" name="PeerJ">
        <title>Extensive microbial diversity within the chicken gut microbiome revealed by metagenomics and culture.</title>
        <authorList>
            <person name="Gilroy R."/>
            <person name="Ravi A."/>
            <person name="Getino M."/>
            <person name="Pursley I."/>
            <person name="Horton D.L."/>
            <person name="Alikhan N.F."/>
            <person name="Baker D."/>
            <person name="Gharbi K."/>
            <person name="Hall N."/>
            <person name="Watson M."/>
            <person name="Adriaenssens E.M."/>
            <person name="Foster-Nyarko E."/>
            <person name="Jarju S."/>
            <person name="Secka A."/>
            <person name="Antonio M."/>
            <person name="Oren A."/>
            <person name="Chaudhuri R.R."/>
            <person name="La Ragione R."/>
            <person name="Hildebrand F."/>
            <person name="Pallen M.J."/>
        </authorList>
    </citation>
    <scope>NUCLEOTIDE SEQUENCE</scope>
    <source>
        <strain evidence="1">ChiGjej1B1-14440</strain>
    </source>
</reference>
<evidence type="ECO:0000313" key="2">
    <source>
        <dbReference type="Proteomes" id="UP000886724"/>
    </source>
</evidence>
<reference evidence="1" key="2">
    <citation type="submission" date="2021-04" db="EMBL/GenBank/DDBJ databases">
        <authorList>
            <person name="Gilroy R."/>
        </authorList>
    </citation>
    <scope>NUCLEOTIDE SEQUENCE</scope>
    <source>
        <strain evidence="1">ChiGjej1B1-14440</strain>
    </source>
</reference>
<protein>
    <submittedName>
        <fullName evidence="1">Alpha/beta hydrolase</fullName>
    </submittedName>
</protein>
<dbReference type="GO" id="GO:0016787">
    <property type="term" value="F:hydrolase activity"/>
    <property type="evidence" value="ECO:0007669"/>
    <property type="project" value="UniProtKB-KW"/>
</dbReference>
<comment type="caution">
    <text evidence="1">The sequence shown here is derived from an EMBL/GenBank/DDBJ whole genome shotgun (WGS) entry which is preliminary data.</text>
</comment>
<keyword evidence="1" id="KW-0378">Hydrolase</keyword>
<gene>
    <name evidence="1" type="ORF">H9980_04585</name>
</gene>
<sequence length="251" mass="29322">MRILEYGDPSNNKIILIHGFESPYQIWQDYIDFYKKDYCLIVPILTGHNVDDKEDFISFDKCVKELENYYITKYGNKVYAIYGMSMGGIVASYIWQNQNIEITKLILESSPLLPFGKVLINILTRQYLSITHKVKIRDEKTINQAINTIITIDKLNIFLQLMDHISNTTIINYIKEVGKFKLRNDIDTPNTKVYYLYGSTINEILFKKVAKYLKKHYPNTNTILLKNKGHCEDALINPQNHIITINKILKD</sequence>
<evidence type="ECO:0000313" key="1">
    <source>
        <dbReference type="EMBL" id="HIX81235.1"/>
    </source>
</evidence>
<proteinExistence type="predicted"/>
<accession>A0A9D2BLL4</accession>
<dbReference type="InterPro" id="IPR029058">
    <property type="entry name" value="AB_hydrolase_fold"/>
</dbReference>
<dbReference type="Proteomes" id="UP000886724">
    <property type="component" value="Unassembled WGS sequence"/>
</dbReference>
<dbReference type="SUPFAM" id="SSF53474">
    <property type="entry name" value="alpha/beta-Hydrolases"/>
    <property type="match status" value="1"/>
</dbReference>
<name>A0A9D2BLL4_9FIRM</name>
<organism evidence="1 2">
    <name type="scientific">Candidatus Erysipelatoclostridium merdavium</name>
    <dbReference type="NCBI Taxonomy" id="2838566"/>
    <lineage>
        <taxon>Bacteria</taxon>
        <taxon>Bacillati</taxon>
        <taxon>Bacillota</taxon>
        <taxon>Erysipelotrichia</taxon>
        <taxon>Erysipelotrichales</taxon>
        <taxon>Erysipelotrichales incertae sedis</taxon>
    </lineage>
</organism>
<dbReference type="AlphaFoldDB" id="A0A9D2BLL4"/>
<dbReference type="Gene3D" id="3.40.50.1820">
    <property type="entry name" value="alpha/beta hydrolase"/>
    <property type="match status" value="1"/>
</dbReference>